<gene>
    <name evidence="2" type="ORF">KBO27_26640</name>
</gene>
<dbReference type="InterPro" id="IPR029069">
    <property type="entry name" value="HotDog_dom_sf"/>
</dbReference>
<dbReference type="SUPFAM" id="SSF54637">
    <property type="entry name" value="Thioesterase/thiol ester dehydrase-isomerase"/>
    <property type="match status" value="1"/>
</dbReference>
<evidence type="ECO:0000313" key="2">
    <source>
        <dbReference type="EMBL" id="MBQ0927532.1"/>
    </source>
</evidence>
<evidence type="ECO:0000313" key="3">
    <source>
        <dbReference type="Proteomes" id="UP000674084"/>
    </source>
</evidence>
<keyword evidence="3" id="KW-1185">Reference proteome</keyword>
<dbReference type="Pfam" id="PF22636">
    <property type="entry name" value="FlK"/>
    <property type="match status" value="1"/>
</dbReference>
<dbReference type="Proteomes" id="UP000674084">
    <property type="component" value="Unassembled WGS sequence"/>
</dbReference>
<evidence type="ECO:0000259" key="1">
    <source>
        <dbReference type="Pfam" id="PF22636"/>
    </source>
</evidence>
<reference evidence="2 3" key="1">
    <citation type="submission" date="2021-04" db="EMBL/GenBank/DDBJ databases">
        <title>Whole-genome sequencing of Saccharopolyspora endophytica KCTC 19397.</title>
        <authorList>
            <person name="Ay H."/>
            <person name="Saygin H."/>
            <person name="Sahin N."/>
        </authorList>
    </citation>
    <scope>NUCLEOTIDE SEQUENCE [LARGE SCALE GENOMIC DNA]</scope>
    <source>
        <strain evidence="2 3">KCTC 19397</strain>
    </source>
</reference>
<sequence length="153" mass="16916">MTDYDTRSYTARRAIRAAEPTPLHTAHRVIGVEHTVPEILPGSLLASRGEQVWATGSLIAMLEDATWEVVAPHVPDERALVGCGGVYEHTAPTLPGQQVRIEVYRTYVPEGGGKQLWTVRAVNVATGQQAGVLHHEVATPNRARFYRRLRARM</sequence>
<dbReference type="InterPro" id="IPR054485">
    <property type="entry name" value="FlK-like_dom"/>
</dbReference>
<name>A0ABS5DN84_9PSEU</name>
<comment type="caution">
    <text evidence="2">The sequence shown here is derived from an EMBL/GenBank/DDBJ whole genome shotgun (WGS) entry which is preliminary data.</text>
</comment>
<dbReference type="RefSeq" id="WP_210972584.1">
    <property type="nucleotide sequence ID" value="NZ_JAGPXE010000013.1"/>
</dbReference>
<dbReference type="EMBL" id="JAGPXE010000013">
    <property type="protein sequence ID" value="MBQ0927532.1"/>
    <property type="molecule type" value="Genomic_DNA"/>
</dbReference>
<proteinExistence type="predicted"/>
<accession>A0ABS5DN84</accession>
<dbReference type="Gene3D" id="3.10.129.10">
    <property type="entry name" value="Hotdog Thioesterase"/>
    <property type="match status" value="1"/>
</dbReference>
<organism evidence="2 3">
    <name type="scientific">Saccharopolyspora endophytica</name>
    <dbReference type="NCBI Taxonomy" id="543886"/>
    <lineage>
        <taxon>Bacteria</taxon>
        <taxon>Bacillati</taxon>
        <taxon>Actinomycetota</taxon>
        <taxon>Actinomycetes</taxon>
        <taxon>Pseudonocardiales</taxon>
        <taxon>Pseudonocardiaceae</taxon>
        <taxon>Saccharopolyspora</taxon>
    </lineage>
</organism>
<feature type="domain" description="Fluoroacetyl-CoA-specific thioesterase-like" evidence="1">
    <location>
        <begin position="47"/>
        <end position="108"/>
    </location>
</feature>
<protein>
    <recommendedName>
        <fullName evidence="1">Fluoroacetyl-CoA-specific thioesterase-like domain-containing protein</fullName>
    </recommendedName>
</protein>